<evidence type="ECO:0000313" key="10">
    <source>
        <dbReference type="EMBL" id="MFC5473610.1"/>
    </source>
</evidence>
<evidence type="ECO:0000256" key="7">
    <source>
        <dbReference type="ARBA" id="ARBA00022967"/>
    </source>
</evidence>
<dbReference type="InterPro" id="IPR003593">
    <property type="entry name" value="AAA+_ATPase"/>
</dbReference>
<evidence type="ECO:0000256" key="1">
    <source>
        <dbReference type="ARBA" id="ARBA00022448"/>
    </source>
</evidence>
<evidence type="ECO:0000256" key="2">
    <source>
        <dbReference type="ARBA" id="ARBA00022475"/>
    </source>
</evidence>
<reference evidence="11" key="1">
    <citation type="journal article" date="2019" name="Int. J. Syst. Evol. Microbiol.">
        <title>The Global Catalogue of Microorganisms (GCM) 10K type strain sequencing project: providing services to taxonomists for standard genome sequencing and annotation.</title>
        <authorList>
            <consortium name="The Broad Institute Genomics Platform"/>
            <consortium name="The Broad Institute Genome Sequencing Center for Infectious Disease"/>
            <person name="Wu L."/>
            <person name="Ma J."/>
        </authorList>
    </citation>
    <scope>NUCLEOTIDE SEQUENCE [LARGE SCALE GENOMIC DNA]</scope>
    <source>
        <strain evidence="11">JCM 17066</strain>
    </source>
</reference>
<dbReference type="CDD" id="cd03216">
    <property type="entry name" value="ABC_Carb_Monos_I"/>
    <property type="match status" value="1"/>
</dbReference>
<name>A0ABW0M5Y9_9BURK</name>
<evidence type="ECO:0000256" key="4">
    <source>
        <dbReference type="ARBA" id="ARBA00022737"/>
    </source>
</evidence>
<dbReference type="InterPro" id="IPR050107">
    <property type="entry name" value="ABC_carbohydrate_import_ATPase"/>
</dbReference>
<evidence type="ECO:0000256" key="6">
    <source>
        <dbReference type="ARBA" id="ARBA00022840"/>
    </source>
</evidence>
<evidence type="ECO:0000313" key="11">
    <source>
        <dbReference type="Proteomes" id="UP001596045"/>
    </source>
</evidence>
<keyword evidence="3" id="KW-0762">Sugar transport</keyword>
<keyword evidence="1" id="KW-0813">Transport</keyword>
<evidence type="ECO:0000259" key="9">
    <source>
        <dbReference type="PROSITE" id="PS50893"/>
    </source>
</evidence>
<organism evidence="10 11">
    <name type="scientific">Paraherbaspirillum soli</name>
    <dbReference type="NCBI Taxonomy" id="631222"/>
    <lineage>
        <taxon>Bacteria</taxon>
        <taxon>Pseudomonadati</taxon>
        <taxon>Pseudomonadota</taxon>
        <taxon>Betaproteobacteria</taxon>
        <taxon>Burkholderiales</taxon>
        <taxon>Oxalobacteraceae</taxon>
        <taxon>Paraherbaspirillum</taxon>
    </lineage>
</organism>
<dbReference type="PROSITE" id="PS50893">
    <property type="entry name" value="ABC_TRANSPORTER_2"/>
    <property type="match status" value="2"/>
</dbReference>
<comment type="caution">
    <text evidence="10">The sequence shown here is derived from an EMBL/GenBank/DDBJ whole genome shotgun (WGS) entry which is preliminary data.</text>
</comment>
<keyword evidence="2" id="KW-1003">Cell membrane</keyword>
<keyword evidence="7" id="KW-1278">Translocase</keyword>
<dbReference type="PANTHER" id="PTHR43790:SF3">
    <property type="entry name" value="D-ALLOSE IMPORT ATP-BINDING PROTEIN ALSA-RELATED"/>
    <property type="match status" value="1"/>
</dbReference>
<dbReference type="PANTHER" id="PTHR43790">
    <property type="entry name" value="CARBOHYDRATE TRANSPORT ATP-BINDING PROTEIN MG119-RELATED"/>
    <property type="match status" value="1"/>
</dbReference>
<evidence type="ECO:0000256" key="5">
    <source>
        <dbReference type="ARBA" id="ARBA00022741"/>
    </source>
</evidence>
<dbReference type="SUPFAM" id="SSF52540">
    <property type="entry name" value="P-loop containing nucleoside triphosphate hydrolases"/>
    <property type="match status" value="2"/>
</dbReference>
<dbReference type="Pfam" id="PF00005">
    <property type="entry name" value="ABC_tran"/>
    <property type="match status" value="2"/>
</dbReference>
<keyword evidence="5" id="KW-0547">Nucleotide-binding</keyword>
<evidence type="ECO:0000256" key="3">
    <source>
        <dbReference type="ARBA" id="ARBA00022597"/>
    </source>
</evidence>
<dbReference type="CDD" id="cd03215">
    <property type="entry name" value="ABC_Carb_Monos_II"/>
    <property type="match status" value="1"/>
</dbReference>
<feature type="domain" description="ABC transporter" evidence="9">
    <location>
        <begin position="7"/>
        <end position="248"/>
    </location>
</feature>
<evidence type="ECO:0000256" key="8">
    <source>
        <dbReference type="ARBA" id="ARBA00023136"/>
    </source>
</evidence>
<dbReference type="InterPro" id="IPR017871">
    <property type="entry name" value="ABC_transporter-like_CS"/>
</dbReference>
<keyword evidence="11" id="KW-1185">Reference proteome</keyword>
<sequence length="509" mass="54903">MSSITEHQTQPLLQISGLSMSYAAPVLLDVNLSLQPGEVRVLAGENGAGKSTLSKIVGGLVTPVAGSMQFCGQPFAPTSRTAAENSGIRMVMQELSLVNTLTVAENLFLRKLPRRFGFVDYPALNAAASACMAQVGLGGIDPATPVAKLGIGQRQMIEIAANISADCKLLILDEPTAMLTDREVDLLFVQIERLKAKGVGIIYISHRLEETKRIADSISVLRDGQVVGTHRAADISIPEVVKLMVGREVGERLERPKPQPSKISLKVERLNRGKAVQDVSFEARGGEILGIAGLVGSGRTETLRLIYGADKRDSGSVYVSGRECIIKSPHDAVQHGIAMVSEDRKEQGLLLTQSIKLNMTLSGIAQVAKGGWLNHKKERAIAEKIGNLMSLRANSVEQSVRELSGGNQQKIAIGRWLHRECDVMLFDEPTRGIDVGAKFEIYKLMAELAAQGKALVVVSSDLVELMLLCDRIGVMSAGKMVRIFDREEVSQDAILEAAFSGYVDTPQAA</sequence>
<proteinExistence type="predicted"/>
<dbReference type="InterPro" id="IPR003439">
    <property type="entry name" value="ABC_transporter-like_ATP-bd"/>
</dbReference>
<accession>A0ABW0M5Y9</accession>
<dbReference type="SMART" id="SM00382">
    <property type="entry name" value="AAA"/>
    <property type="match status" value="2"/>
</dbReference>
<dbReference type="RefSeq" id="WP_378996243.1">
    <property type="nucleotide sequence ID" value="NZ_JBHSMT010000012.1"/>
</dbReference>
<protein>
    <submittedName>
        <fullName evidence="10">Sugar ABC transporter ATP-binding protein</fullName>
    </submittedName>
</protein>
<dbReference type="InterPro" id="IPR027417">
    <property type="entry name" value="P-loop_NTPase"/>
</dbReference>
<keyword evidence="6 10" id="KW-0067">ATP-binding</keyword>
<feature type="domain" description="ABC transporter" evidence="9">
    <location>
        <begin position="258"/>
        <end position="502"/>
    </location>
</feature>
<dbReference type="GO" id="GO:0005524">
    <property type="term" value="F:ATP binding"/>
    <property type="evidence" value="ECO:0007669"/>
    <property type="project" value="UniProtKB-KW"/>
</dbReference>
<dbReference type="Proteomes" id="UP001596045">
    <property type="component" value="Unassembled WGS sequence"/>
</dbReference>
<dbReference type="PROSITE" id="PS00211">
    <property type="entry name" value="ABC_TRANSPORTER_1"/>
    <property type="match status" value="1"/>
</dbReference>
<dbReference type="EMBL" id="JBHSMT010000012">
    <property type="protein sequence ID" value="MFC5473610.1"/>
    <property type="molecule type" value="Genomic_DNA"/>
</dbReference>
<keyword evidence="8" id="KW-0472">Membrane</keyword>
<gene>
    <name evidence="10" type="ORF">ACFPM8_06510</name>
</gene>
<dbReference type="Gene3D" id="3.40.50.300">
    <property type="entry name" value="P-loop containing nucleotide triphosphate hydrolases"/>
    <property type="match status" value="2"/>
</dbReference>
<keyword evidence="4" id="KW-0677">Repeat</keyword>